<dbReference type="InterPro" id="IPR027417">
    <property type="entry name" value="P-loop_NTPase"/>
</dbReference>
<dbReference type="SUPFAM" id="SSF52540">
    <property type="entry name" value="P-loop containing nucleoside triphosphate hydrolases"/>
    <property type="match status" value="1"/>
</dbReference>
<dbReference type="PANTHER" id="PTHR43335">
    <property type="entry name" value="ABC TRANSPORTER, ATP-BINDING PROTEIN"/>
    <property type="match status" value="1"/>
</dbReference>
<accession>A0ABT6GFP9</accession>
<protein>
    <submittedName>
        <fullName evidence="6">ABC transporter ATP-binding protein</fullName>
    </submittedName>
</protein>
<evidence type="ECO:0000256" key="4">
    <source>
        <dbReference type="ARBA" id="ARBA00022840"/>
    </source>
</evidence>
<evidence type="ECO:0000313" key="6">
    <source>
        <dbReference type="EMBL" id="MDG4720910.1"/>
    </source>
</evidence>
<keyword evidence="7" id="KW-1185">Reference proteome</keyword>
<evidence type="ECO:0000259" key="5">
    <source>
        <dbReference type="PROSITE" id="PS50893"/>
    </source>
</evidence>
<feature type="domain" description="ABC transporter" evidence="5">
    <location>
        <begin position="5"/>
        <end position="235"/>
    </location>
</feature>
<dbReference type="SMART" id="SM00382">
    <property type="entry name" value="AAA"/>
    <property type="match status" value="1"/>
</dbReference>
<dbReference type="GO" id="GO:0005524">
    <property type="term" value="F:ATP binding"/>
    <property type="evidence" value="ECO:0007669"/>
    <property type="project" value="UniProtKB-KW"/>
</dbReference>
<dbReference type="Gene3D" id="3.40.50.300">
    <property type="entry name" value="P-loop containing nucleotide triphosphate hydrolases"/>
    <property type="match status" value="1"/>
</dbReference>
<sequence length="320" mass="35419">MNTLLSINGLSFSYGRKTALNGISLDLKEGGVTALIGQNGAGKTTLMRAITGLLPITENVVTVDGIDVASNPRKVHQMVGFLPDMLGFYPSLTVQDNLAYAAQINGLTDEEARQAVENTLLRLDLTSKKSDPAGSLSRGWRQRISIAQAIVHSPRFLALDEPATGLDPDARLSLSKLFLELNQAGMTLLVSSHILAELEDYCNHIIMLEDGELVGQRDIKNFLAYRKSDVKDLRIELADDRTSIERALLILSQDTQCNDIFHRDRIITLRFHGTDADQHILLKNLFAADVHVLSAGEDHNGQRETLRDAYHRMNNKTPPR</sequence>
<dbReference type="CDD" id="cd03230">
    <property type="entry name" value="ABC_DR_subfamily_A"/>
    <property type="match status" value="1"/>
</dbReference>
<gene>
    <name evidence="6" type="ORF">P7680_18040</name>
</gene>
<name>A0ABT6GFP9_9PROT</name>
<dbReference type="PROSITE" id="PS50893">
    <property type="entry name" value="ABC_TRANSPORTER_2"/>
    <property type="match status" value="1"/>
</dbReference>
<keyword evidence="3" id="KW-0547">Nucleotide-binding</keyword>
<proteinExistence type="inferred from homology"/>
<evidence type="ECO:0000256" key="2">
    <source>
        <dbReference type="ARBA" id="ARBA00022448"/>
    </source>
</evidence>
<comment type="similarity">
    <text evidence="1">Belongs to the ABC transporter superfamily.</text>
</comment>
<dbReference type="RefSeq" id="WP_181846419.1">
    <property type="nucleotide sequence ID" value="NZ_JARSBO010000009.1"/>
</dbReference>
<reference evidence="6 7" key="1">
    <citation type="submission" date="2023-03" db="EMBL/GenBank/DDBJ databases">
        <title>Strain FZY0004 represents a novel species in the genus Thalassospira isolated from seawater.</title>
        <authorList>
            <person name="Fu Z.-Y."/>
        </authorList>
    </citation>
    <scope>NUCLEOTIDE SEQUENCE [LARGE SCALE GENOMIC DNA]</scope>
    <source>
        <strain evidence="6 7">FZY0004</strain>
    </source>
</reference>
<dbReference type="EMBL" id="JARSBO010000009">
    <property type="protein sequence ID" value="MDG4720910.1"/>
    <property type="molecule type" value="Genomic_DNA"/>
</dbReference>
<dbReference type="Pfam" id="PF00005">
    <property type="entry name" value="ABC_tran"/>
    <property type="match status" value="1"/>
</dbReference>
<dbReference type="Proteomes" id="UP001529180">
    <property type="component" value="Unassembled WGS sequence"/>
</dbReference>
<evidence type="ECO:0000256" key="1">
    <source>
        <dbReference type="ARBA" id="ARBA00005417"/>
    </source>
</evidence>
<comment type="caution">
    <text evidence="6">The sequence shown here is derived from an EMBL/GenBank/DDBJ whole genome shotgun (WGS) entry which is preliminary data.</text>
</comment>
<dbReference type="InterPro" id="IPR003593">
    <property type="entry name" value="AAA+_ATPase"/>
</dbReference>
<keyword evidence="4 6" id="KW-0067">ATP-binding</keyword>
<keyword evidence="2" id="KW-0813">Transport</keyword>
<evidence type="ECO:0000313" key="7">
    <source>
        <dbReference type="Proteomes" id="UP001529180"/>
    </source>
</evidence>
<organism evidence="6 7">
    <name type="scientific">Thalassospira aquimaris</name>
    <dbReference type="NCBI Taxonomy" id="3037796"/>
    <lineage>
        <taxon>Bacteria</taxon>
        <taxon>Pseudomonadati</taxon>
        <taxon>Pseudomonadota</taxon>
        <taxon>Alphaproteobacteria</taxon>
        <taxon>Rhodospirillales</taxon>
        <taxon>Thalassospiraceae</taxon>
        <taxon>Thalassospira</taxon>
    </lineage>
</organism>
<dbReference type="InterPro" id="IPR003439">
    <property type="entry name" value="ABC_transporter-like_ATP-bd"/>
</dbReference>
<evidence type="ECO:0000256" key="3">
    <source>
        <dbReference type="ARBA" id="ARBA00022741"/>
    </source>
</evidence>